<dbReference type="KEGG" id="clec:112128022"/>
<dbReference type="OrthoDB" id="6629145at2759"/>
<evidence type="ECO:0000259" key="1">
    <source>
        <dbReference type="Pfam" id="PF14529"/>
    </source>
</evidence>
<evidence type="ECO:0000313" key="3">
    <source>
        <dbReference type="Proteomes" id="UP000494040"/>
    </source>
</evidence>
<dbReference type="AlphaFoldDB" id="A0A8I6SNK1"/>
<accession>A0A8I6SNK1</accession>
<dbReference type="Gene3D" id="3.60.10.10">
    <property type="entry name" value="Endonuclease/exonuclease/phosphatase"/>
    <property type="match status" value="1"/>
</dbReference>
<dbReference type="RefSeq" id="XP_024085524.1">
    <property type="nucleotide sequence ID" value="XM_024229756.1"/>
</dbReference>
<name>A0A8I6SNK1_CIMLE</name>
<dbReference type="Pfam" id="PF14529">
    <property type="entry name" value="Exo_endo_phos_2"/>
    <property type="match status" value="1"/>
</dbReference>
<keyword evidence="3" id="KW-1185">Reference proteome</keyword>
<organism evidence="2 3">
    <name type="scientific">Cimex lectularius</name>
    <name type="common">Bed bug</name>
    <name type="synonym">Acanthia lectularia</name>
    <dbReference type="NCBI Taxonomy" id="79782"/>
    <lineage>
        <taxon>Eukaryota</taxon>
        <taxon>Metazoa</taxon>
        <taxon>Ecdysozoa</taxon>
        <taxon>Arthropoda</taxon>
        <taxon>Hexapoda</taxon>
        <taxon>Insecta</taxon>
        <taxon>Pterygota</taxon>
        <taxon>Neoptera</taxon>
        <taxon>Paraneoptera</taxon>
        <taxon>Hemiptera</taxon>
        <taxon>Heteroptera</taxon>
        <taxon>Panheteroptera</taxon>
        <taxon>Cimicomorpha</taxon>
        <taxon>Cimicidae</taxon>
        <taxon>Cimex</taxon>
    </lineage>
</organism>
<proteinExistence type="predicted"/>
<dbReference type="SUPFAM" id="SSF56219">
    <property type="entry name" value="DNase I-like"/>
    <property type="match status" value="1"/>
</dbReference>
<dbReference type="EnsemblMetazoa" id="XM_024229756.1">
    <property type="protein sequence ID" value="XP_024085524.1"/>
    <property type="gene ID" value="LOC112128022"/>
</dbReference>
<feature type="domain" description="Endonuclease/exonuclease/phosphatase" evidence="1">
    <location>
        <begin position="8"/>
        <end position="67"/>
    </location>
</feature>
<protein>
    <recommendedName>
        <fullName evidence="1">Endonuclease/exonuclease/phosphatase domain-containing protein</fullName>
    </recommendedName>
</protein>
<dbReference type="InterPro" id="IPR036691">
    <property type="entry name" value="Endo/exonu/phosph_ase_sf"/>
</dbReference>
<dbReference type="GO" id="GO:0003824">
    <property type="term" value="F:catalytic activity"/>
    <property type="evidence" value="ECO:0007669"/>
    <property type="project" value="InterPro"/>
</dbReference>
<dbReference type="Proteomes" id="UP000494040">
    <property type="component" value="Unassembled WGS sequence"/>
</dbReference>
<dbReference type="InterPro" id="IPR005135">
    <property type="entry name" value="Endo/exonuclease/phosphatase"/>
</dbReference>
<reference evidence="2" key="1">
    <citation type="submission" date="2022-01" db="UniProtKB">
        <authorList>
            <consortium name="EnsemblMetazoa"/>
        </authorList>
    </citation>
    <scope>IDENTIFICATION</scope>
</reference>
<dbReference type="GeneID" id="112128022"/>
<evidence type="ECO:0000313" key="2">
    <source>
        <dbReference type="EnsemblMetazoa" id="XP_024085524.1"/>
    </source>
</evidence>
<sequence length="165" mass="19276">MTTSGGVEEFISSHNLHVVNREGCLTTFANSQRETNIDVTLAGREVSNWLVNWDVLDTDITSDHRFIVFELRGNTSNPGVKAQKGRVRQDWEIFRTCLENTRSDFPRENLDDEVARLESRFKQAITKSEVKPKSRKNRKQKWWTKELEAKKKLVHRLSLAYSRRL</sequence>